<dbReference type="PANTHER" id="PTHR34660">
    <property type="entry name" value="MYB-LIKE PROTEIN X"/>
    <property type="match status" value="1"/>
</dbReference>
<feature type="region of interest" description="Disordered" evidence="1">
    <location>
        <begin position="1"/>
        <end position="121"/>
    </location>
</feature>
<feature type="region of interest" description="Disordered" evidence="1">
    <location>
        <begin position="481"/>
        <end position="501"/>
    </location>
</feature>
<feature type="compositionally biased region" description="Polar residues" evidence="1">
    <location>
        <begin position="485"/>
        <end position="501"/>
    </location>
</feature>
<organism evidence="2 3">
    <name type="scientific">Heracleum sosnowskyi</name>
    <dbReference type="NCBI Taxonomy" id="360622"/>
    <lineage>
        <taxon>Eukaryota</taxon>
        <taxon>Viridiplantae</taxon>
        <taxon>Streptophyta</taxon>
        <taxon>Embryophyta</taxon>
        <taxon>Tracheophyta</taxon>
        <taxon>Spermatophyta</taxon>
        <taxon>Magnoliopsida</taxon>
        <taxon>eudicotyledons</taxon>
        <taxon>Gunneridae</taxon>
        <taxon>Pentapetalae</taxon>
        <taxon>asterids</taxon>
        <taxon>campanulids</taxon>
        <taxon>Apiales</taxon>
        <taxon>Apiaceae</taxon>
        <taxon>Apioideae</taxon>
        <taxon>apioid superclade</taxon>
        <taxon>Tordylieae</taxon>
        <taxon>Tordyliinae</taxon>
        <taxon>Heracleum</taxon>
    </lineage>
</organism>
<feature type="region of interest" description="Disordered" evidence="1">
    <location>
        <begin position="223"/>
        <end position="307"/>
    </location>
</feature>
<sequence>MSRCFPFPPPGYEKKARPDDENLLEKEKRKEKKHKKEKKDKNKKDKKEKKDKEGKQKKGKESSEEKRRERKDRKERHKHKKDKNKEKEKEKKRPSEDNITAGLPECSTVDNPGSGCTQSDETSDIKFLVGLGKRTRDDDKTTDNLVVKKINLTGKICSEYPEKVSVGNNRNSDGNAILTEKRIHDRKFCERSNNSDARGTENGNVQNFVVGQQRKVEGGAGMVGKNVENRMVHNKIDERNSSESRGDRINERDRDWKKKSTTERKSEEEPNKEQLPIAREKSRHAVCNDSNTGSSLLPKESNKNSNLGKRKELRINGFLHDDEIRPSKLQRPLSCAKEFVENGKDLKPFKTLTKSVPELVGMVNNHKLKSKLPSSHRNTEDKSKLKATSPDIHFASVSHGIGDSHKVNNSVPSSHSTLENGKALETLKAGSLSASECCKSSINHKVDDKIELAHSVLKNVEVHKAATLAAAGEHGVFGNSKVDNKVNNVPSSRSTSENGRTLETLQANSQLASECGRSSIMQKVDDKVGLAHTVLDNRVVHKAATLTAAGGHEAIGPSKVDTKEHKINGLVKDKRPNGTSKRPSSSTAKQVGEHPKPHPDSKYLSKILAIPSIEWSGFDGQEWLFESNSRSTKANSSSSQFKETKQVWDKALRLESADITALPYVIPY</sequence>
<dbReference type="Proteomes" id="UP001237642">
    <property type="component" value="Unassembled WGS sequence"/>
</dbReference>
<dbReference type="AlphaFoldDB" id="A0AAD8GS40"/>
<feature type="compositionally biased region" description="Basic residues" evidence="1">
    <location>
        <begin position="68"/>
        <end position="82"/>
    </location>
</feature>
<reference evidence="2" key="2">
    <citation type="submission" date="2023-05" db="EMBL/GenBank/DDBJ databases">
        <authorList>
            <person name="Schelkunov M.I."/>
        </authorList>
    </citation>
    <scope>NUCLEOTIDE SEQUENCE</scope>
    <source>
        <strain evidence="2">Hsosn_3</strain>
        <tissue evidence="2">Leaf</tissue>
    </source>
</reference>
<accession>A0AAD8GS40</accession>
<evidence type="ECO:0000313" key="2">
    <source>
        <dbReference type="EMBL" id="KAK1353068.1"/>
    </source>
</evidence>
<gene>
    <name evidence="2" type="ORF">POM88_052906</name>
</gene>
<feature type="compositionally biased region" description="Polar residues" evidence="1">
    <location>
        <begin position="407"/>
        <end position="417"/>
    </location>
</feature>
<feature type="compositionally biased region" description="Basic and acidic residues" evidence="1">
    <location>
        <begin position="83"/>
        <end position="96"/>
    </location>
</feature>
<evidence type="ECO:0000313" key="3">
    <source>
        <dbReference type="Proteomes" id="UP001237642"/>
    </source>
</evidence>
<feature type="compositionally biased region" description="Basic and acidic residues" evidence="1">
    <location>
        <begin position="591"/>
        <end position="602"/>
    </location>
</feature>
<feature type="compositionally biased region" description="Basic and acidic residues" evidence="1">
    <location>
        <begin position="560"/>
        <end position="576"/>
    </location>
</feature>
<protein>
    <submittedName>
        <fullName evidence="2">Uncharacterized protein</fullName>
    </submittedName>
</protein>
<feature type="compositionally biased region" description="Basic and acidic residues" evidence="1">
    <location>
        <begin position="227"/>
        <end position="272"/>
    </location>
</feature>
<feature type="region of interest" description="Disordered" evidence="1">
    <location>
        <begin position="368"/>
        <end position="417"/>
    </location>
</feature>
<proteinExistence type="predicted"/>
<keyword evidence="3" id="KW-1185">Reference proteome</keyword>
<name>A0AAD8GS40_9APIA</name>
<evidence type="ECO:0000256" key="1">
    <source>
        <dbReference type="SAM" id="MobiDB-lite"/>
    </source>
</evidence>
<dbReference type="PANTHER" id="PTHR34660:SF3">
    <property type="entry name" value="RRM DOMAIN-CONTAINING PROTEIN"/>
    <property type="match status" value="1"/>
</dbReference>
<feature type="compositionally biased region" description="Basic and acidic residues" evidence="1">
    <location>
        <begin position="39"/>
        <end position="67"/>
    </location>
</feature>
<feature type="region of interest" description="Disordered" evidence="1">
    <location>
        <begin position="553"/>
        <end position="602"/>
    </location>
</feature>
<feature type="compositionally biased region" description="Polar residues" evidence="1">
    <location>
        <begin position="577"/>
        <end position="589"/>
    </location>
</feature>
<dbReference type="EMBL" id="JAUIZM010000014">
    <property type="protein sequence ID" value="KAK1353068.1"/>
    <property type="molecule type" value="Genomic_DNA"/>
</dbReference>
<reference evidence="2" key="1">
    <citation type="submission" date="2023-02" db="EMBL/GenBank/DDBJ databases">
        <title>Genome of toxic invasive species Heracleum sosnowskyi carries increased number of genes despite the absence of recent whole-genome duplications.</title>
        <authorList>
            <person name="Schelkunov M."/>
            <person name="Shtratnikova V."/>
            <person name="Makarenko M."/>
            <person name="Klepikova A."/>
            <person name="Omelchenko D."/>
            <person name="Novikova G."/>
            <person name="Obukhova E."/>
            <person name="Bogdanov V."/>
            <person name="Penin A."/>
            <person name="Logacheva M."/>
        </authorList>
    </citation>
    <scope>NUCLEOTIDE SEQUENCE</scope>
    <source>
        <strain evidence="2">Hsosn_3</strain>
        <tissue evidence="2">Leaf</tissue>
    </source>
</reference>
<feature type="compositionally biased region" description="Polar residues" evidence="1">
    <location>
        <begin position="108"/>
        <end position="120"/>
    </location>
</feature>
<feature type="compositionally biased region" description="Basic residues" evidence="1">
    <location>
        <begin position="29"/>
        <end position="38"/>
    </location>
</feature>
<feature type="compositionally biased region" description="Pro residues" evidence="1">
    <location>
        <begin position="1"/>
        <end position="11"/>
    </location>
</feature>
<feature type="compositionally biased region" description="Basic and acidic residues" evidence="1">
    <location>
        <begin position="12"/>
        <end position="28"/>
    </location>
</feature>
<comment type="caution">
    <text evidence="2">The sequence shown here is derived from an EMBL/GenBank/DDBJ whole genome shotgun (WGS) entry which is preliminary data.</text>
</comment>